<sequence>MAGGHTTILRTLIPFTKNTTMINQATPYNYPVPLRDDGDIPDMPRSLVWNG</sequence>
<dbReference type="PANTHER" id="PTHR15221">
    <property type="entry name" value="NADH DEHYDROGENASE [UBIQUINONE] 1 ALPHA SUBCOMPLEX SUBUNIT 3"/>
    <property type="match status" value="1"/>
</dbReference>
<reference evidence="17 18" key="1">
    <citation type="submission" date="2018-10" db="EMBL/GenBank/DDBJ databases">
        <authorList>
            <person name="Ekblom R."/>
            <person name="Jareborg N."/>
        </authorList>
    </citation>
    <scope>NUCLEOTIDE SEQUENCE [LARGE SCALE GENOMIC DNA]</scope>
    <source>
        <tissue evidence="17">Muscle</tissue>
    </source>
</reference>
<keyword evidence="9" id="KW-0999">Mitochondrion inner membrane</keyword>
<evidence type="ECO:0000256" key="7">
    <source>
        <dbReference type="ARBA" id="ARBA00022660"/>
    </source>
</evidence>
<evidence type="ECO:0000256" key="8">
    <source>
        <dbReference type="ARBA" id="ARBA00022692"/>
    </source>
</evidence>
<evidence type="ECO:0000256" key="16">
    <source>
        <dbReference type="ARBA" id="ARBA00032035"/>
    </source>
</evidence>
<evidence type="ECO:0000256" key="2">
    <source>
        <dbReference type="ARBA" id="ARBA00004434"/>
    </source>
</evidence>
<dbReference type="AlphaFoldDB" id="A0A9X9LRZ9"/>
<keyword evidence="7" id="KW-0679">Respiratory chain</keyword>
<dbReference type="Proteomes" id="UP000269945">
    <property type="component" value="Unassembled WGS sequence"/>
</dbReference>
<accession>A0A9X9LRZ9</accession>
<keyword evidence="13" id="KW-0496">Mitochondrion</keyword>
<keyword evidence="6" id="KW-0813">Transport</keyword>
<keyword evidence="8" id="KW-0812">Transmembrane</keyword>
<dbReference type="PANTHER" id="PTHR15221:SF0">
    <property type="entry name" value="NADH DEHYDROGENASE [UBIQUINONE] 1 ALPHA SUBCOMPLEX SUBUNIT 3"/>
    <property type="match status" value="1"/>
</dbReference>
<evidence type="ECO:0000256" key="9">
    <source>
        <dbReference type="ARBA" id="ARBA00022792"/>
    </source>
</evidence>
<evidence type="ECO:0000313" key="17">
    <source>
        <dbReference type="EMBL" id="VCW84180.1"/>
    </source>
</evidence>
<evidence type="ECO:0000256" key="4">
    <source>
        <dbReference type="ARBA" id="ARBA00011533"/>
    </source>
</evidence>
<comment type="function">
    <text evidence="1">Accessory subunit of the mitochondrial membrane respiratory chain NADH dehydrogenase (Complex I), that is believed not to be involved in catalysis. Complex I functions in the transfer of electrons from NADH to the respiratory chain. The immediate electron acceptor for the enzyme is believed to be ubiquinone.</text>
</comment>
<organism evidence="17 18">
    <name type="scientific">Gulo gulo</name>
    <name type="common">Wolverine</name>
    <name type="synonym">Gluton</name>
    <dbReference type="NCBI Taxonomy" id="48420"/>
    <lineage>
        <taxon>Eukaryota</taxon>
        <taxon>Metazoa</taxon>
        <taxon>Chordata</taxon>
        <taxon>Craniata</taxon>
        <taxon>Vertebrata</taxon>
        <taxon>Euteleostomi</taxon>
        <taxon>Mammalia</taxon>
        <taxon>Eutheria</taxon>
        <taxon>Laurasiatheria</taxon>
        <taxon>Carnivora</taxon>
        <taxon>Caniformia</taxon>
        <taxon>Musteloidea</taxon>
        <taxon>Mustelidae</taxon>
        <taxon>Guloninae</taxon>
        <taxon>Gulo</taxon>
    </lineage>
</organism>
<comment type="similarity">
    <text evidence="3">Belongs to the complex I NDUFA3 subunit family.</text>
</comment>
<comment type="subunit">
    <text evidence="4">Complex I is composed of 45 different subunits.</text>
</comment>
<evidence type="ECO:0000313" key="18">
    <source>
        <dbReference type="Proteomes" id="UP000269945"/>
    </source>
</evidence>
<keyword evidence="12" id="KW-0007">Acetylation</keyword>
<keyword evidence="10" id="KW-0249">Electron transport</keyword>
<gene>
    <name evidence="17" type="ORF">BN2614_LOCUS4</name>
</gene>
<evidence type="ECO:0000256" key="15">
    <source>
        <dbReference type="ARBA" id="ARBA00031425"/>
    </source>
</evidence>
<evidence type="ECO:0000256" key="6">
    <source>
        <dbReference type="ARBA" id="ARBA00022448"/>
    </source>
</evidence>
<dbReference type="InterPro" id="IPR026626">
    <property type="entry name" value="NDUFA3"/>
</dbReference>
<comment type="subcellular location">
    <subcellularLocation>
        <location evidence="2">Mitochondrion inner membrane</location>
        <topology evidence="2">Single-pass membrane protein</topology>
    </subcellularLocation>
</comment>
<evidence type="ECO:0000256" key="3">
    <source>
        <dbReference type="ARBA" id="ARBA00008253"/>
    </source>
</evidence>
<evidence type="ECO:0000256" key="10">
    <source>
        <dbReference type="ARBA" id="ARBA00022982"/>
    </source>
</evidence>
<dbReference type="EMBL" id="CYRY02013651">
    <property type="protein sequence ID" value="VCW84180.1"/>
    <property type="molecule type" value="Genomic_DNA"/>
</dbReference>
<name>A0A9X9LRZ9_GULGU</name>
<evidence type="ECO:0000256" key="11">
    <source>
        <dbReference type="ARBA" id="ARBA00022989"/>
    </source>
</evidence>
<evidence type="ECO:0000256" key="12">
    <source>
        <dbReference type="ARBA" id="ARBA00022990"/>
    </source>
</evidence>
<keyword evidence="11" id="KW-1133">Transmembrane helix</keyword>
<dbReference type="GO" id="GO:0005743">
    <property type="term" value="C:mitochondrial inner membrane"/>
    <property type="evidence" value="ECO:0007669"/>
    <property type="project" value="UniProtKB-SubCell"/>
</dbReference>
<evidence type="ECO:0000256" key="13">
    <source>
        <dbReference type="ARBA" id="ARBA00023128"/>
    </source>
</evidence>
<keyword evidence="18" id="KW-1185">Reference proteome</keyword>
<evidence type="ECO:0000256" key="1">
    <source>
        <dbReference type="ARBA" id="ARBA00003195"/>
    </source>
</evidence>
<dbReference type="GO" id="GO:0045271">
    <property type="term" value="C:respiratory chain complex I"/>
    <property type="evidence" value="ECO:0007669"/>
    <property type="project" value="InterPro"/>
</dbReference>
<evidence type="ECO:0000256" key="5">
    <source>
        <dbReference type="ARBA" id="ARBA00016391"/>
    </source>
</evidence>
<comment type="caution">
    <text evidence="17">The sequence shown here is derived from an EMBL/GenBank/DDBJ whole genome shotgun (WGS) entry which is preliminary data.</text>
</comment>
<dbReference type="Pfam" id="PF14987">
    <property type="entry name" value="NADHdh_A3"/>
    <property type="match status" value="1"/>
</dbReference>
<proteinExistence type="inferred from homology"/>
<keyword evidence="14" id="KW-0472">Membrane</keyword>
<evidence type="ECO:0000256" key="14">
    <source>
        <dbReference type="ARBA" id="ARBA00023136"/>
    </source>
</evidence>
<protein>
    <recommendedName>
        <fullName evidence="5">NADH dehydrogenase [ubiquinone] 1 alpha subcomplex subunit 3</fullName>
    </recommendedName>
    <alternativeName>
        <fullName evidence="15">Complex I-B9</fullName>
    </alternativeName>
    <alternativeName>
        <fullName evidence="16">NADH-ubiquinone oxidoreductase B9 subunit</fullName>
    </alternativeName>
</protein>